<proteinExistence type="predicted"/>
<sequence length="123" mass="13498">MKTNQEIIKNKIEELHQLVQGTKGGLVLAYTAPGENVKTQSVSAGYSMSLAANYIAIQGSLHDDAMKAKVCNCAGCLALQDVANGTIDYTNYFENPEKKMHTFVVETKEDFENALKRILKGDI</sequence>
<reference evidence="1 2" key="1">
    <citation type="submission" date="2021-03" db="EMBL/GenBank/DDBJ databases">
        <authorList>
            <person name="Gilmore M.S."/>
            <person name="Schwartzman J."/>
            <person name="Van Tyne D."/>
            <person name="Martin M."/>
            <person name="Earl A.M."/>
            <person name="Manson A.L."/>
            <person name="Straub T."/>
            <person name="Salamzade R."/>
            <person name="Saavedra J."/>
            <person name="Lebreton F."/>
            <person name="Prichula J."/>
            <person name="Schaufler K."/>
            <person name="Gaca A."/>
            <person name="Sgardioli B."/>
            <person name="Wagenaar J."/>
            <person name="Strong T."/>
        </authorList>
    </citation>
    <scope>NUCLEOTIDE SEQUENCE [LARGE SCALE GENOMIC DNA]</scope>
    <source>
        <strain evidence="1 2">665A</strain>
    </source>
</reference>
<evidence type="ECO:0000313" key="2">
    <source>
        <dbReference type="Proteomes" id="UP000664357"/>
    </source>
</evidence>
<reference evidence="1 2" key="2">
    <citation type="submission" date="2024-02" db="EMBL/GenBank/DDBJ databases">
        <title>The Genome Sequence of Enterococcus sp. DIV0159.</title>
        <authorList>
            <person name="Earl A."/>
            <person name="Manson A."/>
            <person name="Gilmore M."/>
            <person name="Sanders J."/>
            <person name="Shea T."/>
            <person name="Howe W."/>
            <person name="Livny J."/>
            <person name="Cuomo C."/>
            <person name="Neafsey D."/>
            <person name="Birren B."/>
        </authorList>
    </citation>
    <scope>NUCLEOTIDE SEQUENCE [LARGE SCALE GENOMIC DNA]</scope>
    <source>
        <strain evidence="1 2">665A</strain>
    </source>
</reference>
<organism evidence="1 2">
    <name type="scientific">Candidatus Enterococcus ferrettii</name>
    <dbReference type="NCBI Taxonomy" id="2815324"/>
    <lineage>
        <taxon>Bacteria</taxon>
        <taxon>Bacillati</taxon>
        <taxon>Bacillota</taxon>
        <taxon>Bacilli</taxon>
        <taxon>Lactobacillales</taxon>
        <taxon>Enterococcaceae</taxon>
        <taxon>Enterococcus</taxon>
    </lineage>
</organism>
<dbReference type="EMBL" id="JAFREL020000001">
    <property type="protein sequence ID" value="MEO1768314.1"/>
    <property type="molecule type" value="Genomic_DNA"/>
</dbReference>
<dbReference type="RefSeq" id="WP_207704184.1">
    <property type="nucleotide sequence ID" value="NZ_JAFREL020000001.1"/>
</dbReference>
<protein>
    <submittedName>
        <fullName evidence="1">Uncharacterized protein</fullName>
    </submittedName>
</protein>
<keyword evidence="2" id="KW-1185">Reference proteome</keyword>
<comment type="caution">
    <text evidence="1">The sequence shown here is derived from an EMBL/GenBank/DDBJ whole genome shotgun (WGS) entry which is preliminary data.</text>
</comment>
<dbReference type="Proteomes" id="UP000664357">
    <property type="component" value="Unassembled WGS sequence"/>
</dbReference>
<name>A0ABV0EI60_9ENTE</name>
<evidence type="ECO:0000313" key="1">
    <source>
        <dbReference type="EMBL" id="MEO1768314.1"/>
    </source>
</evidence>
<accession>A0ABV0EI60</accession>
<gene>
    <name evidence="1" type="ORF">JZO67_000225</name>
</gene>